<dbReference type="CDD" id="cd19756">
    <property type="entry name" value="Bbox2"/>
    <property type="match status" value="1"/>
</dbReference>
<keyword evidence="1" id="KW-0479">Metal-binding</keyword>
<evidence type="ECO:0000256" key="2">
    <source>
        <dbReference type="SAM" id="MobiDB-lite"/>
    </source>
</evidence>
<evidence type="ECO:0000313" key="5">
    <source>
        <dbReference type="Proteomes" id="UP001295684"/>
    </source>
</evidence>
<organism evidence="4 5">
    <name type="scientific">Euplotes crassus</name>
    <dbReference type="NCBI Taxonomy" id="5936"/>
    <lineage>
        <taxon>Eukaryota</taxon>
        <taxon>Sar</taxon>
        <taxon>Alveolata</taxon>
        <taxon>Ciliophora</taxon>
        <taxon>Intramacronucleata</taxon>
        <taxon>Spirotrichea</taxon>
        <taxon>Hypotrichia</taxon>
        <taxon>Euplotida</taxon>
        <taxon>Euplotidae</taxon>
        <taxon>Moneuplotes</taxon>
    </lineage>
</organism>
<keyword evidence="1" id="KW-0862">Zinc</keyword>
<comment type="caution">
    <text evidence="4">The sequence shown here is derived from an EMBL/GenBank/DDBJ whole genome shotgun (WGS) entry which is preliminary data.</text>
</comment>
<dbReference type="Pfam" id="PF00643">
    <property type="entry name" value="zf-B_box"/>
    <property type="match status" value="1"/>
</dbReference>
<dbReference type="Gene3D" id="3.30.160.60">
    <property type="entry name" value="Classic Zinc Finger"/>
    <property type="match status" value="1"/>
</dbReference>
<feature type="compositionally biased region" description="Polar residues" evidence="2">
    <location>
        <begin position="557"/>
        <end position="584"/>
    </location>
</feature>
<dbReference type="GO" id="GO:0008270">
    <property type="term" value="F:zinc ion binding"/>
    <property type="evidence" value="ECO:0007669"/>
    <property type="project" value="UniProtKB-KW"/>
</dbReference>
<dbReference type="EMBL" id="CAMPGE010030127">
    <property type="protein sequence ID" value="CAI2387631.1"/>
    <property type="molecule type" value="Genomic_DNA"/>
</dbReference>
<dbReference type="SUPFAM" id="SSF57845">
    <property type="entry name" value="B-box zinc-binding domain"/>
    <property type="match status" value="1"/>
</dbReference>
<feature type="compositionally biased region" description="Polar residues" evidence="2">
    <location>
        <begin position="683"/>
        <end position="696"/>
    </location>
</feature>
<sequence>MNLSNSIVSDIQELDKITCQVCNQTDLSSTLFACNLCYKGTFCHECAHKMEQKSLDCPKCLKKIDRKMVFETPKDFAAIANLRNKLDRYGACDTHNMSVGDMYCSNCDIGICEYCIIDGAHREHSIVSLSSHLDILKKEALLQYSKLKISSDRSKRVLSSVVILLDMIKYKLNGRVDQHIKKVSDIVNQKLRCIANGLISVYFNYNSHSEQLEHDKDTYQTHLQDLDFYLKRKFDKNNHSNLRAEVNFIREAKICENEYVKKEYNQDATLKSIKQDISNEAENCEETIGVIFYEISEKIHDLLEKFEVSETSRECDSDSQSEIFNQDWGASDNTRETEEEELHSKNPIDLLNEEPEVSIKVDENAESAEDTKVIESTEPVKEYIPIGDDENMPKLLTPTKELEIVSCDEEQNKMESAPVENDKPTASAAPTVKPYSFRWEDYQDPSSEEEYDEDTSSQEEDNSHDGCSDTEEMLITHQKKLKRHHLKVMRYSLQNLIIMTSYILQRGEEMNHLASFKKKINIQLMTIAKRITKKMSPEHLKLKEIFGKIANLKQNNSLSSKVPDENPTNIEVTNDLSQKAQNESSLEDEEAKLEQKEQLADISSRVAKFVKNIYAYDDLYCRKEQQQKLPEDVQKDEAELIALREIEDVSCSHIVLDEESESEKKMKQQEDQKEETTVVENNLKLSSSVYSRCNGSDSKDDDEASNPPPEQVYDSEESSD</sequence>
<feature type="domain" description="B box-type" evidence="3">
    <location>
        <begin position="87"/>
        <end position="129"/>
    </location>
</feature>
<dbReference type="InterPro" id="IPR000315">
    <property type="entry name" value="Znf_B-box"/>
</dbReference>
<feature type="region of interest" description="Disordered" evidence="2">
    <location>
        <begin position="657"/>
        <end position="720"/>
    </location>
</feature>
<evidence type="ECO:0000313" key="4">
    <source>
        <dbReference type="EMBL" id="CAI2387631.1"/>
    </source>
</evidence>
<evidence type="ECO:0000256" key="1">
    <source>
        <dbReference type="PROSITE-ProRule" id="PRU00024"/>
    </source>
</evidence>
<feature type="region of interest" description="Disordered" evidence="2">
    <location>
        <begin position="557"/>
        <end position="592"/>
    </location>
</feature>
<dbReference type="Proteomes" id="UP001295684">
    <property type="component" value="Unassembled WGS sequence"/>
</dbReference>
<keyword evidence="5" id="KW-1185">Reference proteome</keyword>
<protein>
    <recommendedName>
        <fullName evidence="3">B box-type domain-containing protein</fullName>
    </recommendedName>
</protein>
<feature type="region of interest" description="Disordered" evidence="2">
    <location>
        <begin position="310"/>
        <end position="347"/>
    </location>
</feature>
<gene>
    <name evidence="4" type="ORF">ECRASSUSDP1_LOCUS29265</name>
</gene>
<proteinExistence type="predicted"/>
<feature type="compositionally biased region" description="Acidic residues" evidence="2">
    <location>
        <begin position="442"/>
        <end position="460"/>
    </location>
</feature>
<name>A0AAD1YBD0_EUPCR</name>
<dbReference type="AlphaFoldDB" id="A0AAD1YBD0"/>
<accession>A0AAD1YBD0</accession>
<dbReference type="PROSITE" id="PS50119">
    <property type="entry name" value="ZF_BBOX"/>
    <property type="match status" value="1"/>
</dbReference>
<evidence type="ECO:0000259" key="3">
    <source>
        <dbReference type="PROSITE" id="PS50119"/>
    </source>
</evidence>
<feature type="region of interest" description="Disordered" evidence="2">
    <location>
        <begin position="413"/>
        <end position="468"/>
    </location>
</feature>
<feature type="compositionally biased region" description="Basic and acidic residues" evidence="2">
    <location>
        <begin position="662"/>
        <end position="676"/>
    </location>
</feature>
<reference evidence="4" key="1">
    <citation type="submission" date="2023-07" db="EMBL/GenBank/DDBJ databases">
        <authorList>
            <consortium name="AG Swart"/>
            <person name="Singh M."/>
            <person name="Singh A."/>
            <person name="Seah K."/>
            <person name="Emmerich C."/>
        </authorList>
    </citation>
    <scope>NUCLEOTIDE SEQUENCE</scope>
    <source>
        <strain evidence="4">DP1</strain>
    </source>
</reference>
<keyword evidence="1" id="KW-0863">Zinc-finger</keyword>